<feature type="transmembrane region" description="Helical" evidence="8">
    <location>
        <begin position="213"/>
        <end position="241"/>
    </location>
</feature>
<feature type="transmembrane region" description="Helical" evidence="8">
    <location>
        <begin position="95"/>
        <end position="113"/>
    </location>
</feature>
<dbReference type="InterPro" id="IPR019127">
    <property type="entry name" value="Exosortase"/>
</dbReference>
<dbReference type="RefSeq" id="WP_309542139.1">
    <property type="nucleotide sequence ID" value="NZ_CP133659.1"/>
</dbReference>
<feature type="transmembrane region" description="Helical" evidence="8">
    <location>
        <begin position="12"/>
        <end position="30"/>
    </location>
</feature>
<evidence type="ECO:0000256" key="5">
    <source>
        <dbReference type="ARBA" id="ARBA00022801"/>
    </source>
</evidence>
<keyword evidence="3" id="KW-0645">Protease</keyword>
<comment type="subcellular location">
    <subcellularLocation>
        <location evidence="1">Cell membrane</location>
        <topology evidence="1">Multi-pass membrane protein</topology>
    </subcellularLocation>
</comment>
<keyword evidence="5 9" id="KW-0378">Hydrolase</keyword>
<evidence type="ECO:0000256" key="6">
    <source>
        <dbReference type="ARBA" id="ARBA00022989"/>
    </source>
</evidence>
<feature type="transmembrane region" description="Helical" evidence="8">
    <location>
        <begin position="188"/>
        <end position="206"/>
    </location>
</feature>
<reference evidence="9" key="1">
    <citation type="submission" date="2023-09" db="EMBL/GenBank/DDBJ databases">
        <authorList>
            <consortium name="CW5 consortium"/>
            <person name="Lu C.-W."/>
        </authorList>
    </citation>
    <scope>NUCLEOTIDE SEQUENCE</scope>
    <source>
        <strain evidence="9">KPS</strain>
    </source>
</reference>
<dbReference type="NCBIfam" id="TIGR04178">
    <property type="entry name" value="exo_archaeo"/>
    <property type="match status" value="1"/>
</dbReference>
<name>A0ABY9R399_9BACT</name>
<sequence>MTLAAVFRQHPLHFVPVLAMFGVVYHAIIMRMVGDWSFDPNYSHGFLVPCLSAWFAWRRWPQLREAGVAPSLWGLPLLGLGLVLLLFGSVTMELFTSRASLVVLLAGTILYLYGTEVFRLLRFPVAYLLFMVPLPYTVYDALALPLKGMVSAVATGGIRLMGLPVLREGNVIIFPNITLEVVDACSGLRSLMSLAALGTAFAFLFLPAGWRRWVLVLATVPIAVAANTLRVFVTGVLSWYMGAGAASGFFHEFEGMVVFAVAMAFTGGLGIALGRFHQDQGEKE</sequence>
<dbReference type="EC" id="3.4.22.-" evidence="9"/>
<evidence type="ECO:0000256" key="7">
    <source>
        <dbReference type="ARBA" id="ARBA00023136"/>
    </source>
</evidence>
<feature type="transmembrane region" description="Helical" evidence="8">
    <location>
        <begin position="72"/>
        <end position="89"/>
    </location>
</feature>
<keyword evidence="10" id="KW-1185">Reference proteome</keyword>
<evidence type="ECO:0000313" key="9">
    <source>
        <dbReference type="EMBL" id="WMW66233.1"/>
    </source>
</evidence>
<dbReference type="NCBIfam" id="TIGR02602">
    <property type="entry name" value="8TM_EpsH"/>
    <property type="match status" value="1"/>
</dbReference>
<proteinExistence type="predicted"/>
<keyword evidence="6 8" id="KW-1133">Transmembrane helix</keyword>
<evidence type="ECO:0000256" key="3">
    <source>
        <dbReference type="ARBA" id="ARBA00022670"/>
    </source>
</evidence>
<dbReference type="Proteomes" id="UP001180616">
    <property type="component" value="Chromosome"/>
</dbReference>
<feature type="transmembrane region" description="Helical" evidence="8">
    <location>
        <begin position="253"/>
        <end position="274"/>
    </location>
</feature>
<keyword evidence="4 8" id="KW-0812">Transmembrane</keyword>
<dbReference type="InterPro" id="IPR026392">
    <property type="entry name" value="Exo/Archaeosortase_dom"/>
</dbReference>
<dbReference type="GO" id="GO:0016787">
    <property type="term" value="F:hydrolase activity"/>
    <property type="evidence" value="ECO:0007669"/>
    <property type="project" value="UniProtKB-KW"/>
</dbReference>
<evidence type="ECO:0000256" key="4">
    <source>
        <dbReference type="ARBA" id="ARBA00022692"/>
    </source>
</evidence>
<organism evidence="9 10">
    <name type="scientific">Nitratidesulfovibrio liaohensis</name>
    <dbReference type="NCBI Taxonomy" id="2604158"/>
    <lineage>
        <taxon>Bacteria</taxon>
        <taxon>Pseudomonadati</taxon>
        <taxon>Thermodesulfobacteriota</taxon>
        <taxon>Desulfovibrionia</taxon>
        <taxon>Desulfovibrionales</taxon>
        <taxon>Desulfovibrionaceae</taxon>
        <taxon>Nitratidesulfovibrio</taxon>
    </lineage>
</organism>
<evidence type="ECO:0000256" key="1">
    <source>
        <dbReference type="ARBA" id="ARBA00004651"/>
    </source>
</evidence>
<keyword evidence="7 8" id="KW-0472">Membrane</keyword>
<keyword evidence="2" id="KW-1003">Cell membrane</keyword>
<dbReference type="EMBL" id="CP133659">
    <property type="protein sequence ID" value="WMW66233.1"/>
    <property type="molecule type" value="Genomic_DNA"/>
</dbReference>
<gene>
    <name evidence="9" type="primary">xrt</name>
    <name evidence="9" type="ORF">KPS_000796</name>
</gene>
<protein>
    <submittedName>
        <fullName evidence="9">Exosortase</fullName>
        <ecNumber evidence="9">3.4.22.-</ecNumber>
    </submittedName>
</protein>
<accession>A0ABY9R399</accession>
<dbReference type="InterPro" id="IPR013426">
    <property type="entry name" value="EpsH-like"/>
</dbReference>
<evidence type="ECO:0000313" key="10">
    <source>
        <dbReference type="Proteomes" id="UP001180616"/>
    </source>
</evidence>
<dbReference type="Pfam" id="PF09721">
    <property type="entry name" value="Exosortase_EpsH"/>
    <property type="match status" value="1"/>
</dbReference>
<evidence type="ECO:0000256" key="2">
    <source>
        <dbReference type="ARBA" id="ARBA00022475"/>
    </source>
</evidence>
<evidence type="ECO:0000256" key="8">
    <source>
        <dbReference type="SAM" id="Phobius"/>
    </source>
</evidence>